<reference evidence="4 5" key="1">
    <citation type="submission" date="2019-12" db="EMBL/GenBank/DDBJ databases">
        <authorList>
            <person name="Lee S.D."/>
        </authorList>
    </citation>
    <scope>NUCLEOTIDE SEQUENCE [LARGE SCALE GENOMIC DNA]</scope>
    <source>
        <strain evidence="4 5">SAP-6</strain>
    </source>
</reference>
<dbReference type="Pfam" id="PF00072">
    <property type="entry name" value="Response_reg"/>
    <property type="match status" value="1"/>
</dbReference>
<dbReference type="SMART" id="SM00448">
    <property type="entry name" value="REC"/>
    <property type="match status" value="1"/>
</dbReference>
<evidence type="ECO:0000313" key="4">
    <source>
        <dbReference type="EMBL" id="NDL65138.1"/>
    </source>
</evidence>
<dbReference type="RefSeq" id="WP_162367850.1">
    <property type="nucleotide sequence ID" value="NZ_WUBS01000016.1"/>
</dbReference>
<evidence type="ECO:0000313" key="5">
    <source>
        <dbReference type="Proteomes" id="UP000461443"/>
    </source>
</evidence>
<dbReference type="AlphaFoldDB" id="A0A845SR87"/>
<dbReference type="EMBL" id="WUBS01000016">
    <property type="protein sequence ID" value="NDL65138.1"/>
    <property type="molecule type" value="Genomic_DNA"/>
</dbReference>
<proteinExistence type="predicted"/>
<feature type="modified residue" description="4-aspartylphosphate" evidence="2">
    <location>
        <position position="55"/>
    </location>
</feature>
<evidence type="ECO:0000256" key="1">
    <source>
        <dbReference type="ARBA" id="ARBA00022553"/>
    </source>
</evidence>
<evidence type="ECO:0000259" key="3">
    <source>
        <dbReference type="PROSITE" id="PS50110"/>
    </source>
</evidence>
<dbReference type="InterPro" id="IPR050595">
    <property type="entry name" value="Bact_response_regulator"/>
</dbReference>
<feature type="domain" description="Response regulatory" evidence="3">
    <location>
        <begin position="6"/>
        <end position="120"/>
    </location>
</feature>
<dbReference type="PANTHER" id="PTHR44591:SF25">
    <property type="entry name" value="CHEMOTAXIS TWO-COMPONENT RESPONSE REGULATOR"/>
    <property type="match status" value="1"/>
</dbReference>
<gene>
    <name evidence="4" type="ORF">GRH90_20625</name>
</gene>
<dbReference type="SUPFAM" id="SSF52172">
    <property type="entry name" value="CheY-like"/>
    <property type="match status" value="1"/>
</dbReference>
<reference evidence="4 5" key="2">
    <citation type="submission" date="2020-02" db="EMBL/GenBank/DDBJ databases">
        <title>The new genus of Enterobacteriales.</title>
        <authorList>
            <person name="Kim I.S."/>
        </authorList>
    </citation>
    <scope>NUCLEOTIDE SEQUENCE [LARGE SCALE GENOMIC DNA]</scope>
    <source>
        <strain evidence="4 5">SAP-6</strain>
    </source>
</reference>
<dbReference type="PROSITE" id="PS50110">
    <property type="entry name" value="RESPONSE_REGULATORY"/>
    <property type="match status" value="1"/>
</dbReference>
<dbReference type="GO" id="GO:0000160">
    <property type="term" value="P:phosphorelay signal transduction system"/>
    <property type="evidence" value="ECO:0007669"/>
    <property type="project" value="InterPro"/>
</dbReference>
<dbReference type="PANTHER" id="PTHR44591">
    <property type="entry name" value="STRESS RESPONSE REGULATOR PROTEIN 1"/>
    <property type="match status" value="1"/>
</dbReference>
<protein>
    <submittedName>
        <fullName evidence="4">Response regulator</fullName>
    </submittedName>
</protein>
<keyword evidence="1 2" id="KW-0597">Phosphoprotein</keyword>
<comment type="caution">
    <text evidence="4">The sequence shown here is derived from an EMBL/GenBank/DDBJ whole genome shotgun (WGS) entry which is preliminary data.</text>
</comment>
<dbReference type="InterPro" id="IPR001789">
    <property type="entry name" value="Sig_transdc_resp-reg_receiver"/>
</dbReference>
<dbReference type="Proteomes" id="UP000461443">
    <property type="component" value="Unassembled WGS sequence"/>
</dbReference>
<accession>A0A845SR87</accession>
<keyword evidence="5" id="KW-1185">Reference proteome</keyword>
<name>A0A845SR87_9GAMM</name>
<organism evidence="4 5">
    <name type="scientific">Acerihabitans arboris</name>
    <dbReference type="NCBI Taxonomy" id="2691583"/>
    <lineage>
        <taxon>Bacteria</taxon>
        <taxon>Pseudomonadati</taxon>
        <taxon>Pseudomonadota</taxon>
        <taxon>Gammaproteobacteria</taxon>
        <taxon>Enterobacterales</taxon>
        <taxon>Pectobacteriaceae</taxon>
        <taxon>Acerihabitans</taxon>
    </lineage>
</organism>
<dbReference type="InterPro" id="IPR011006">
    <property type="entry name" value="CheY-like_superfamily"/>
</dbReference>
<sequence length="127" mass="13887">MTASLLISIIDDDRSVRSGLSNLLQSAGYATICFESAEEFLNDEALENSDFVILDFKLKGINGFELIRRLEQSRPSPPVMLISGHGDEDMGKPAISAGAVVFMRKPIDVDLLLEHIQRVLAKRGGSP</sequence>
<dbReference type="Gene3D" id="3.40.50.2300">
    <property type="match status" value="1"/>
</dbReference>
<evidence type="ECO:0000256" key="2">
    <source>
        <dbReference type="PROSITE-ProRule" id="PRU00169"/>
    </source>
</evidence>